<evidence type="ECO:0000259" key="2">
    <source>
        <dbReference type="Pfam" id="PF23559"/>
    </source>
</evidence>
<comment type="caution">
    <text evidence="3">The sequence shown here is derived from an EMBL/GenBank/DDBJ whole genome shotgun (WGS) entry which is preliminary data.</text>
</comment>
<dbReference type="OrthoDB" id="1110401at2759"/>
<dbReference type="InterPro" id="IPR058922">
    <property type="entry name" value="WHD_DRP"/>
</dbReference>
<organism evidence="3 4">
    <name type="scientific">Brassica carinata</name>
    <name type="common">Ethiopian mustard</name>
    <name type="synonym">Abyssinian cabbage</name>
    <dbReference type="NCBI Taxonomy" id="52824"/>
    <lineage>
        <taxon>Eukaryota</taxon>
        <taxon>Viridiplantae</taxon>
        <taxon>Streptophyta</taxon>
        <taxon>Embryophyta</taxon>
        <taxon>Tracheophyta</taxon>
        <taxon>Spermatophyta</taxon>
        <taxon>Magnoliopsida</taxon>
        <taxon>eudicotyledons</taxon>
        <taxon>Gunneridae</taxon>
        <taxon>Pentapetalae</taxon>
        <taxon>rosids</taxon>
        <taxon>malvids</taxon>
        <taxon>Brassicales</taxon>
        <taxon>Brassicaceae</taxon>
        <taxon>Brassiceae</taxon>
        <taxon>Brassica</taxon>
    </lineage>
</organism>
<feature type="domain" description="Disease resistance protein winged helix" evidence="2">
    <location>
        <begin position="202"/>
        <end position="274"/>
    </location>
</feature>
<accession>A0A8X7Q2S2</accession>
<keyword evidence="4" id="KW-1185">Reference proteome</keyword>
<protein>
    <recommendedName>
        <fullName evidence="2">Disease resistance protein winged helix domain-containing protein</fullName>
    </recommendedName>
</protein>
<name>A0A8X7Q2S2_BRACI</name>
<dbReference type="SUPFAM" id="SSF52058">
    <property type="entry name" value="L domain-like"/>
    <property type="match status" value="1"/>
</dbReference>
<sequence length="597" mass="68733">MASKELSPQVAKPKDDPKTTIQEILKIVDQLHTKLLPSQRQDIIRTSRSTAAGLNNQTCSQTNNKNKRLESVSSSPAIVVGQEDSEDVVPKLQRNLRMLNSDLIKLQELNEDVGYEVRKHFAPLNNLLKKVESSKPDLTKGFDSHDGDGDGDGDNYGKCIACLPGIHGNEEDLKRLAVFRDVQNKFKELSTDRKFCLLSLAVFPENHKVNRTMLMYWWIGEGIIPYRGTLPDKEKPENVVKEILKDFTDRNLIEPVENRRKVEPNSYMMTPFVHSSVVVISREIGLFDMYRKGEKPRMRKSELKKVCLVEGSSSQPEAQAKKMPAEDIETVFNVSERFPDFTLKWFSEEQSQKRNILSKTSFDALKVFYMGRWERTPYRHIDAESPELMKYLKHMRFVVSHAFNEEKFCTLAELVLLRKLRKLSITVNKKDFGVVQLFEAIKGFPELENLKVAWGLINEQKNDGEGARTLLRTLTLFPKSQARPLPVLQLPKKLKKLDLQCFPDPDLPTCLRPQNLDVLEKLYIKGATKLTGFGKLPPDNPTQCNVKVLRLKYLPRLQVDWIELRNLYFPRVEFLEKYQCPHVSFCPSDGMGIWRQP</sequence>
<dbReference type="InterPro" id="IPR036388">
    <property type="entry name" value="WH-like_DNA-bd_sf"/>
</dbReference>
<evidence type="ECO:0000256" key="1">
    <source>
        <dbReference type="ARBA" id="ARBA00022737"/>
    </source>
</evidence>
<reference evidence="3 4" key="1">
    <citation type="submission" date="2020-02" db="EMBL/GenBank/DDBJ databases">
        <authorList>
            <person name="Ma Q."/>
            <person name="Huang Y."/>
            <person name="Song X."/>
            <person name="Pei D."/>
        </authorList>
    </citation>
    <scope>NUCLEOTIDE SEQUENCE [LARGE SCALE GENOMIC DNA]</scope>
    <source>
        <strain evidence="3">Sxm20200214</strain>
        <tissue evidence="3">Leaf</tissue>
    </source>
</reference>
<dbReference type="PANTHER" id="PTHR23155:SF1076">
    <property type="entry name" value="LEUCINE-RICH REPEAT (LRR) FAMILY PROTEIN-RELATED"/>
    <property type="match status" value="1"/>
</dbReference>
<evidence type="ECO:0000313" key="3">
    <source>
        <dbReference type="EMBL" id="KAG2261938.1"/>
    </source>
</evidence>
<dbReference type="Pfam" id="PF23559">
    <property type="entry name" value="WHD_DRP"/>
    <property type="match status" value="1"/>
</dbReference>
<keyword evidence="1" id="KW-0677">Repeat</keyword>
<dbReference type="AlphaFoldDB" id="A0A8X7Q2S2"/>
<proteinExistence type="predicted"/>
<evidence type="ECO:0000313" key="4">
    <source>
        <dbReference type="Proteomes" id="UP000886595"/>
    </source>
</evidence>
<gene>
    <name evidence="3" type="ORF">Bca52824_069017</name>
</gene>
<dbReference type="GO" id="GO:0098542">
    <property type="term" value="P:defense response to other organism"/>
    <property type="evidence" value="ECO:0007669"/>
    <property type="project" value="TreeGrafter"/>
</dbReference>
<dbReference type="EMBL" id="JAAMPC010000014">
    <property type="protein sequence ID" value="KAG2261938.1"/>
    <property type="molecule type" value="Genomic_DNA"/>
</dbReference>
<dbReference type="PANTHER" id="PTHR23155">
    <property type="entry name" value="DISEASE RESISTANCE PROTEIN RP"/>
    <property type="match status" value="1"/>
</dbReference>
<dbReference type="Gene3D" id="1.10.10.10">
    <property type="entry name" value="Winged helix-like DNA-binding domain superfamily/Winged helix DNA-binding domain"/>
    <property type="match status" value="1"/>
</dbReference>
<dbReference type="InterPro" id="IPR044974">
    <property type="entry name" value="Disease_R_plants"/>
</dbReference>
<dbReference type="Proteomes" id="UP000886595">
    <property type="component" value="Unassembled WGS sequence"/>
</dbReference>